<evidence type="ECO:0000313" key="2">
    <source>
        <dbReference type="EMBL" id="ACJ29866.1"/>
    </source>
</evidence>
<dbReference type="SMART" id="SM00450">
    <property type="entry name" value="RHOD"/>
    <property type="match status" value="1"/>
</dbReference>
<proteinExistence type="predicted"/>
<dbReference type="FunFam" id="3.40.250.10:FF:000049">
    <property type="entry name" value="Phage shock protein E"/>
    <property type="match status" value="1"/>
</dbReference>
<dbReference type="AlphaFoldDB" id="B8CQ03"/>
<dbReference type="EMBL" id="CP000472">
    <property type="protein sequence ID" value="ACJ29866.1"/>
    <property type="molecule type" value="Genomic_DNA"/>
</dbReference>
<dbReference type="Pfam" id="PF00581">
    <property type="entry name" value="Rhodanese"/>
    <property type="match status" value="1"/>
</dbReference>
<dbReference type="STRING" id="225849.swp_3158"/>
<dbReference type="HOGENOM" id="CLU_089574_1_1_6"/>
<dbReference type="PROSITE" id="PS50206">
    <property type="entry name" value="RHODANESE_3"/>
    <property type="match status" value="1"/>
</dbReference>
<accession>B8CQ03</accession>
<dbReference type="PANTHER" id="PTHR45431">
    <property type="entry name" value="RHODANESE-LIKE DOMAIN-CONTAINING PROTEIN 15, CHLOROPLASTIC"/>
    <property type="match status" value="1"/>
</dbReference>
<protein>
    <submittedName>
        <fullName evidence="2">Phage shock protein E</fullName>
    </submittedName>
</protein>
<reference evidence="2 3" key="1">
    <citation type="journal article" date="2008" name="PLoS ONE">
        <title>Environmental adaptation: genomic analysis of the piezotolerant and psychrotolerant deep-sea iron reducing bacterium Shewanella piezotolerans WP3.</title>
        <authorList>
            <person name="Wang F."/>
            <person name="Wang J."/>
            <person name="Jian H."/>
            <person name="Zhang B."/>
            <person name="Li S."/>
            <person name="Wang F."/>
            <person name="Zeng X."/>
            <person name="Gao L."/>
            <person name="Bartlett D.H."/>
            <person name="Yu J."/>
            <person name="Hu S."/>
            <person name="Xiao X."/>
        </authorList>
    </citation>
    <scope>NUCLEOTIDE SEQUENCE [LARGE SCALE GENOMIC DNA]</scope>
    <source>
        <strain evidence="3">WP3 / JCM 13877</strain>
    </source>
</reference>
<dbReference type="eggNOG" id="COG0607">
    <property type="taxonomic scope" value="Bacteria"/>
</dbReference>
<gene>
    <name evidence="2" type="ordered locus">swp_3158</name>
</gene>
<dbReference type="InterPro" id="IPR036873">
    <property type="entry name" value="Rhodanese-like_dom_sf"/>
</dbReference>
<dbReference type="InterPro" id="IPR052367">
    <property type="entry name" value="Thiosulfate_ST/Rhodanese-like"/>
</dbReference>
<name>B8CQ03_SHEPW</name>
<dbReference type="InterPro" id="IPR001763">
    <property type="entry name" value="Rhodanese-like_dom"/>
</dbReference>
<dbReference type="OrthoDB" id="9814704at2"/>
<sequence length="131" mass="14726">MSYMHKLQYKRSNVIVFTALTFVLFMFSKFALAVDKDVEQAWQKIDAGALIVDVRTAEEFAQGHLPNAINIPFEQIAKAFAERKIATDKSVVLYCRSGRRSGIANDALISAGYSHTYNGGGYQMLMQRQPK</sequence>
<dbReference type="KEGG" id="swp:swp_3158"/>
<dbReference type="SUPFAM" id="SSF52821">
    <property type="entry name" value="Rhodanese/Cell cycle control phosphatase"/>
    <property type="match status" value="1"/>
</dbReference>
<dbReference type="Proteomes" id="UP000000753">
    <property type="component" value="Chromosome"/>
</dbReference>
<organism evidence="2 3">
    <name type="scientific">Shewanella piezotolerans (strain WP3 / JCM 13877)</name>
    <dbReference type="NCBI Taxonomy" id="225849"/>
    <lineage>
        <taxon>Bacteria</taxon>
        <taxon>Pseudomonadati</taxon>
        <taxon>Pseudomonadota</taxon>
        <taxon>Gammaproteobacteria</taxon>
        <taxon>Alteromonadales</taxon>
        <taxon>Shewanellaceae</taxon>
        <taxon>Shewanella</taxon>
    </lineage>
</organism>
<feature type="domain" description="Rhodanese" evidence="1">
    <location>
        <begin position="45"/>
        <end position="118"/>
    </location>
</feature>
<evidence type="ECO:0000313" key="3">
    <source>
        <dbReference type="Proteomes" id="UP000000753"/>
    </source>
</evidence>
<dbReference type="PANTHER" id="PTHR45431:SF3">
    <property type="entry name" value="RHODANESE-LIKE DOMAIN-CONTAINING PROTEIN 15, CHLOROPLASTIC"/>
    <property type="match status" value="1"/>
</dbReference>
<evidence type="ECO:0000259" key="1">
    <source>
        <dbReference type="PROSITE" id="PS50206"/>
    </source>
</evidence>
<dbReference type="CDD" id="cd00158">
    <property type="entry name" value="RHOD"/>
    <property type="match status" value="1"/>
</dbReference>
<keyword evidence="3" id="KW-1185">Reference proteome</keyword>
<dbReference type="Gene3D" id="3.40.250.10">
    <property type="entry name" value="Rhodanese-like domain"/>
    <property type="match status" value="1"/>
</dbReference>